<dbReference type="InterPro" id="IPR018958">
    <property type="entry name" value="Knr4/Smi1-like_dom"/>
</dbReference>
<sequence length="310" mass="34244">MDARITRIQAKLAALPTTEKAVLGPALTETQISDFEDTHGVRLPEEFRQFLTRIGHGGYGPTYGLLPMERWVGRGGMGQPAESFPIVPDVDVPTGPDDRGDLVGSFPGTITVVYRGCSDFTLLVVTGPGRGRLVEVNAEGFFAPRFYADSDFLSWYERWLDFVLTGHQDLNWFADQMAGNEDQLVATLLNDDLPTRRRAAAYTFITHPAPSTTLPSTLIRALAAETHPAVRKSILRALAAQGEHGRDLLTMALGDPVAKVRSLAVVLMASNTPRGWRLPTQRREALSQRFSNETDESVRETIQRMLKHST</sequence>
<evidence type="ECO:0000313" key="3">
    <source>
        <dbReference type="Proteomes" id="UP000033551"/>
    </source>
</evidence>
<dbReference type="Gene3D" id="3.40.1580.10">
    <property type="entry name" value="SMI1/KNR4-like"/>
    <property type="match status" value="1"/>
</dbReference>
<keyword evidence="3" id="KW-1185">Reference proteome</keyword>
<dbReference type="InterPro" id="IPR016024">
    <property type="entry name" value="ARM-type_fold"/>
</dbReference>
<evidence type="ECO:0000259" key="1">
    <source>
        <dbReference type="SMART" id="SM00860"/>
    </source>
</evidence>
<comment type="caution">
    <text evidence="2">The sequence shown here is derived from an EMBL/GenBank/DDBJ whole genome shotgun (WGS) entry which is preliminary data.</text>
</comment>
<dbReference type="Proteomes" id="UP000033551">
    <property type="component" value="Unassembled WGS sequence"/>
</dbReference>
<dbReference type="OrthoDB" id="1190024at2"/>
<dbReference type="PATRIC" id="fig|68223.7.peg.3145"/>
<dbReference type="InterPro" id="IPR037883">
    <property type="entry name" value="Knr4/Smi1-like_sf"/>
</dbReference>
<dbReference type="AlphaFoldDB" id="A0A0F4IY22"/>
<accession>A0A0F4IY22</accession>
<dbReference type="Gene3D" id="1.25.10.10">
    <property type="entry name" value="Leucine-rich Repeat Variant"/>
    <property type="match status" value="1"/>
</dbReference>
<protein>
    <recommendedName>
        <fullName evidence="1">Knr4/Smi1-like domain-containing protein</fullName>
    </recommendedName>
</protein>
<dbReference type="SMART" id="SM00860">
    <property type="entry name" value="SMI1_KNR4"/>
    <property type="match status" value="1"/>
</dbReference>
<evidence type="ECO:0000313" key="2">
    <source>
        <dbReference type="EMBL" id="KJY25566.1"/>
    </source>
</evidence>
<name>A0A0F4IY22_9ACTN</name>
<gene>
    <name evidence="2" type="ORF">VR44_32135</name>
</gene>
<reference evidence="2 3" key="1">
    <citation type="submission" date="2015-02" db="EMBL/GenBank/DDBJ databases">
        <authorList>
            <person name="Ju K.-S."/>
            <person name="Doroghazi J.R."/>
            <person name="Metcalf W."/>
        </authorList>
    </citation>
    <scope>NUCLEOTIDE SEQUENCE [LARGE SCALE GENOMIC DNA]</scope>
    <source>
        <strain evidence="2 3">NRRL ISP-5550</strain>
    </source>
</reference>
<feature type="domain" description="Knr4/Smi1-like" evidence="1">
    <location>
        <begin position="26"/>
        <end position="158"/>
    </location>
</feature>
<organism evidence="2 3">
    <name type="scientific">Streptomyces katrae</name>
    <dbReference type="NCBI Taxonomy" id="68223"/>
    <lineage>
        <taxon>Bacteria</taxon>
        <taxon>Bacillati</taxon>
        <taxon>Actinomycetota</taxon>
        <taxon>Actinomycetes</taxon>
        <taxon>Kitasatosporales</taxon>
        <taxon>Streptomycetaceae</taxon>
        <taxon>Streptomyces</taxon>
    </lineage>
</organism>
<dbReference type="SUPFAM" id="SSF48371">
    <property type="entry name" value="ARM repeat"/>
    <property type="match status" value="1"/>
</dbReference>
<dbReference type="EMBL" id="JZWV01001056">
    <property type="protein sequence ID" value="KJY25566.1"/>
    <property type="molecule type" value="Genomic_DNA"/>
</dbReference>
<dbReference type="Pfam" id="PF09346">
    <property type="entry name" value="SMI1_KNR4"/>
    <property type="match status" value="1"/>
</dbReference>
<dbReference type="SUPFAM" id="SSF160631">
    <property type="entry name" value="SMI1/KNR4-like"/>
    <property type="match status" value="1"/>
</dbReference>
<proteinExistence type="predicted"/>
<dbReference type="RefSeq" id="WP_045951153.1">
    <property type="nucleotide sequence ID" value="NZ_JZWV01001056.1"/>
</dbReference>
<dbReference type="InterPro" id="IPR011989">
    <property type="entry name" value="ARM-like"/>
</dbReference>